<reference evidence="1 2" key="1">
    <citation type="submission" date="2024-05" db="EMBL/GenBank/DDBJ databases">
        <authorList>
            <consortium name="Candidatus Magnetaquicoccaceae bacterium FCR-1 genome sequencing consortium"/>
            <person name="Shimoshige H."/>
            <person name="Shimamura S."/>
            <person name="Taoka A."/>
            <person name="Kobayashi H."/>
            <person name="Maekawa T."/>
        </authorList>
    </citation>
    <scope>NUCLEOTIDE SEQUENCE [LARGE SCALE GENOMIC DNA]</scope>
    <source>
        <strain evidence="1 2">FCR-1</strain>
    </source>
</reference>
<accession>A0ABQ0CC12</accession>
<organism evidence="1 2">
    <name type="scientific">Candidatus Magnetaquiglobus chichijimensis</name>
    <dbReference type="NCBI Taxonomy" id="3141448"/>
    <lineage>
        <taxon>Bacteria</taxon>
        <taxon>Pseudomonadati</taxon>
        <taxon>Pseudomonadota</taxon>
        <taxon>Magnetococcia</taxon>
        <taxon>Magnetococcales</taxon>
        <taxon>Candidatus Magnetaquicoccaceae</taxon>
        <taxon>Candidatus Magnetaquiglobus</taxon>
    </lineage>
</organism>
<name>A0ABQ0CC12_9PROT</name>
<reference evidence="1 2" key="2">
    <citation type="submission" date="2024-09" db="EMBL/GenBank/DDBJ databases">
        <title>Draft genome sequence of Candidatus Magnetaquicoccaceae bacterium FCR-1.</title>
        <authorList>
            <person name="Shimoshige H."/>
            <person name="Shimamura S."/>
            <person name="Taoka A."/>
            <person name="Kobayashi H."/>
            <person name="Maekawa T."/>
        </authorList>
    </citation>
    <scope>NUCLEOTIDE SEQUENCE [LARGE SCALE GENOMIC DNA]</scope>
    <source>
        <strain evidence="1 2">FCR-1</strain>
    </source>
</reference>
<gene>
    <name evidence="1" type="ORF">SIID45300_02788</name>
</gene>
<keyword evidence="2" id="KW-1185">Reference proteome</keyword>
<sequence>MSQPPEDPLLELAEARRRLARAEAEVQLLRQVLRSIPHGTGDHTDFCRMENEGLPPVNETHCRCHVAAIRKALGRKVERSG</sequence>
<evidence type="ECO:0000313" key="2">
    <source>
        <dbReference type="Proteomes" id="UP001628193"/>
    </source>
</evidence>
<comment type="caution">
    <text evidence="1">The sequence shown here is derived from an EMBL/GenBank/DDBJ whole genome shotgun (WGS) entry which is preliminary data.</text>
</comment>
<dbReference type="RefSeq" id="WP_420906162.1">
    <property type="nucleotide sequence ID" value="NZ_BAAFGK010000005.1"/>
</dbReference>
<dbReference type="Proteomes" id="UP001628193">
    <property type="component" value="Unassembled WGS sequence"/>
</dbReference>
<evidence type="ECO:0000313" key="1">
    <source>
        <dbReference type="EMBL" id="GAB0058439.1"/>
    </source>
</evidence>
<protein>
    <submittedName>
        <fullName evidence="1">Uncharacterized protein</fullName>
    </submittedName>
</protein>
<dbReference type="EMBL" id="BAAFGK010000005">
    <property type="protein sequence ID" value="GAB0058439.1"/>
    <property type="molecule type" value="Genomic_DNA"/>
</dbReference>
<proteinExistence type="predicted"/>